<gene>
    <name evidence="2" type="ORF">OCK74_00980</name>
</gene>
<feature type="transmembrane region" description="Helical" evidence="1">
    <location>
        <begin position="168"/>
        <end position="187"/>
    </location>
</feature>
<feature type="transmembrane region" description="Helical" evidence="1">
    <location>
        <begin position="196"/>
        <end position="214"/>
    </location>
</feature>
<reference evidence="2" key="1">
    <citation type="submission" date="2022-09" db="EMBL/GenBank/DDBJ databases">
        <authorList>
            <person name="Yuan C."/>
            <person name="Ke Z."/>
        </authorList>
    </citation>
    <scope>NUCLEOTIDE SEQUENCE</scope>
    <source>
        <strain evidence="2">LB-8</strain>
    </source>
</reference>
<dbReference type="RefSeq" id="WP_279295106.1">
    <property type="nucleotide sequence ID" value="NZ_JAOTIF010000001.1"/>
</dbReference>
<evidence type="ECO:0000313" key="3">
    <source>
        <dbReference type="Proteomes" id="UP001155483"/>
    </source>
</evidence>
<accession>A0A9X2XSJ1</accession>
<keyword evidence="1" id="KW-0472">Membrane</keyword>
<organism evidence="2 3">
    <name type="scientific">Paraflavisolibacter caeni</name>
    <dbReference type="NCBI Taxonomy" id="2982496"/>
    <lineage>
        <taxon>Bacteria</taxon>
        <taxon>Pseudomonadati</taxon>
        <taxon>Bacteroidota</taxon>
        <taxon>Chitinophagia</taxon>
        <taxon>Chitinophagales</taxon>
        <taxon>Chitinophagaceae</taxon>
        <taxon>Paraflavisolibacter</taxon>
    </lineage>
</organism>
<feature type="transmembrane region" description="Helical" evidence="1">
    <location>
        <begin position="102"/>
        <end position="124"/>
    </location>
</feature>
<dbReference type="Proteomes" id="UP001155483">
    <property type="component" value="Unassembled WGS sequence"/>
</dbReference>
<dbReference type="EMBL" id="JAOTIF010000001">
    <property type="protein sequence ID" value="MCU7547660.1"/>
    <property type="molecule type" value="Genomic_DNA"/>
</dbReference>
<keyword evidence="1" id="KW-1133">Transmembrane helix</keyword>
<reference evidence="2" key="2">
    <citation type="submission" date="2023-04" db="EMBL/GenBank/DDBJ databases">
        <title>Paracnuella aquatica gen. nov., sp. nov., a member of the family Chitinophagaceae isolated from a hot spring.</title>
        <authorList>
            <person name="Wang C."/>
        </authorList>
    </citation>
    <scope>NUCLEOTIDE SEQUENCE</scope>
    <source>
        <strain evidence="2">LB-8</strain>
    </source>
</reference>
<feature type="transmembrane region" description="Helical" evidence="1">
    <location>
        <begin position="62"/>
        <end position="82"/>
    </location>
</feature>
<name>A0A9X2XSJ1_9BACT</name>
<evidence type="ECO:0000256" key="1">
    <source>
        <dbReference type="SAM" id="Phobius"/>
    </source>
</evidence>
<proteinExistence type="predicted"/>
<keyword evidence="1" id="KW-0812">Transmembrane</keyword>
<sequence length="284" mass="32995">MNQVFNFQRFALLVSKHWVDNKKRYSLSIIAFIGLLFLWFVYQMLFEEKRYHNFGADFQVRTYFISLLLAGSIYASQFFSELGSRSRGINYLLMPASVLEKLLCGLLFGIVLYFVVFTLSFYFVNTTMNFLANIFNANNFESLGLNYTPSKVINVFVRDHDPLNEASLFIRAFLVIQSAFLLGTVYFRRYSFLKTAIALVLIYFFFLSGGAYFSEHILSGRFSVDMQVYHLYTGGIDEIPLPPGGANEVRLPVWHSTMYLSFFRYTVPPILWCATYFSLKEKEI</sequence>
<dbReference type="AlphaFoldDB" id="A0A9X2XSJ1"/>
<comment type="caution">
    <text evidence="2">The sequence shown here is derived from an EMBL/GenBank/DDBJ whole genome shotgun (WGS) entry which is preliminary data.</text>
</comment>
<feature type="transmembrane region" description="Helical" evidence="1">
    <location>
        <begin position="25"/>
        <end position="42"/>
    </location>
</feature>
<keyword evidence="3" id="KW-1185">Reference proteome</keyword>
<protein>
    <submittedName>
        <fullName evidence="2">Uncharacterized protein</fullName>
    </submittedName>
</protein>
<evidence type="ECO:0000313" key="2">
    <source>
        <dbReference type="EMBL" id="MCU7547660.1"/>
    </source>
</evidence>